<evidence type="ECO:0000313" key="3">
    <source>
        <dbReference type="EMBL" id="SJK99781.1"/>
    </source>
</evidence>
<keyword evidence="1" id="KW-0472">Membrane</keyword>
<dbReference type="Pfam" id="PF06985">
    <property type="entry name" value="HET"/>
    <property type="match status" value="1"/>
</dbReference>
<gene>
    <name evidence="3" type="ORF">ARMOST_03092</name>
</gene>
<dbReference type="Gene3D" id="3.80.10.10">
    <property type="entry name" value="Ribonuclease Inhibitor"/>
    <property type="match status" value="1"/>
</dbReference>
<dbReference type="OrthoDB" id="2624308at2759"/>
<protein>
    <recommendedName>
        <fullName evidence="2">Heterokaryon incompatibility domain-containing protein</fullName>
    </recommendedName>
</protein>
<keyword evidence="1" id="KW-0812">Transmembrane</keyword>
<dbReference type="EMBL" id="FUEG01000002">
    <property type="protein sequence ID" value="SJK99781.1"/>
    <property type="molecule type" value="Genomic_DNA"/>
</dbReference>
<feature type="domain" description="Heterokaryon incompatibility" evidence="2">
    <location>
        <begin position="146"/>
        <end position="254"/>
    </location>
</feature>
<evidence type="ECO:0000259" key="2">
    <source>
        <dbReference type="Pfam" id="PF06985"/>
    </source>
</evidence>
<sequence length="1065" mass="120496">MPSLFSKARTALFISFATLSYVRLGRLIVEDPNVKAPCWFSRRSTDVFHVPAQIFRILVQVILAPVYIWIPHNIYDQISNYASASWAYELTSTPDAVLTTAPGGGAGAYAPTGSTPRWVLSVQIADGVITDIEQVPWSEDVRNREYTALSYPMDSAYVLFQEAGLSVEAPPTGARRFTLRDRKRIAERLLIEYCSATRDTGNRTEYIWLDEFCLSDIRQPEDTPERSQELGRLADIFRNASQVAVFCHEESCDHTSTTCIWGTRLFTIGEILHASEVIRLTRRQEENGLLRTHAYRETARTFREQMQTKAAYDDRWHLYAIMQHSTNAGSVSWQNAIHALVVEAITRDLAGTGFEQHRFLGKALNGLLPRRARLEDLRGEDGWTDLAWLLELNQGFYNAASLAAVCSLGEGGWLGPPIRPVAGNERLEPIVHAFPVGMSDGMGIMTPLCVIGSKTVGLRKSLERDPFGLYNNKDMRGLKWLSLFLLVVLWVIAFALISKNWNTFVAIAWVSSSIYVIFEMAVGTIYLQRDGWIFLDDSIWGHDTQQRLGVQDPKLAELIEWGDRQLIPNWNPPGEKVREGTNGTLLDLNNGVMVKVFVSDKPNALIALAIHGSGVTSMLVDRKEDLDVVVGKVGMCNVPPYVLAQTVRSGTLCIGIPSENTESAPPKNRATPNISCFILKMLGSRFTPGSRIFRRCFTSTHIPQRAFILPDFRNFDTEIPDHATAVRFRDKDKDISQVFRCFKSIEHVQFMEKNMSFVFNDPLLLDTLSKMPLKSLHFSSAKFHNINHLCSFIRRFPSVKELYCSRLRLLEERPFRSSLLEEGPALETLRMDSDDLWCAALDGSFGTINQLRNVTVMDVKYKQLPNIALFLQQTAQEGNLKKFNIRHMHGFDVRGTAKGNSSWKRNPPPLDISHLKSLGIDIHGRYKLIGIKQPVVILKWWIDMLKDLAEKGQASNLEDLLIIVGICKPEPYILEDLEGTWRLLDSLLTQNFPAFKSLRVAIKVFRPTTTETGTKHKKMIEESCPRLLTRKMLKVASYSIGFLEPDSSKDFDVRIKQHLDSISRY</sequence>
<organism evidence="3 4">
    <name type="scientific">Armillaria ostoyae</name>
    <name type="common">Armillaria root rot fungus</name>
    <dbReference type="NCBI Taxonomy" id="47428"/>
    <lineage>
        <taxon>Eukaryota</taxon>
        <taxon>Fungi</taxon>
        <taxon>Dikarya</taxon>
        <taxon>Basidiomycota</taxon>
        <taxon>Agaricomycotina</taxon>
        <taxon>Agaricomycetes</taxon>
        <taxon>Agaricomycetidae</taxon>
        <taxon>Agaricales</taxon>
        <taxon>Marasmiineae</taxon>
        <taxon>Physalacriaceae</taxon>
        <taxon>Armillaria</taxon>
    </lineage>
</organism>
<keyword evidence="4" id="KW-1185">Reference proteome</keyword>
<dbReference type="InterPro" id="IPR010730">
    <property type="entry name" value="HET"/>
</dbReference>
<dbReference type="InterPro" id="IPR032675">
    <property type="entry name" value="LRR_dom_sf"/>
</dbReference>
<feature type="transmembrane region" description="Helical" evidence="1">
    <location>
        <begin position="480"/>
        <end position="498"/>
    </location>
</feature>
<dbReference type="AlphaFoldDB" id="A0A284QTR2"/>
<feature type="transmembrane region" description="Helical" evidence="1">
    <location>
        <begin position="504"/>
        <end position="527"/>
    </location>
</feature>
<proteinExistence type="predicted"/>
<name>A0A284QTR2_ARMOS</name>
<dbReference type="OMA" id="YVIFEMA"/>
<dbReference type="Proteomes" id="UP000219338">
    <property type="component" value="Unassembled WGS sequence"/>
</dbReference>
<reference evidence="4" key="1">
    <citation type="journal article" date="2017" name="Nat. Ecol. Evol.">
        <title>Genome expansion and lineage-specific genetic innovations in the forest pathogenic fungi Armillaria.</title>
        <authorList>
            <person name="Sipos G."/>
            <person name="Prasanna A.N."/>
            <person name="Walter M.C."/>
            <person name="O'Connor E."/>
            <person name="Balint B."/>
            <person name="Krizsan K."/>
            <person name="Kiss B."/>
            <person name="Hess J."/>
            <person name="Varga T."/>
            <person name="Slot J."/>
            <person name="Riley R."/>
            <person name="Boka B."/>
            <person name="Rigling D."/>
            <person name="Barry K."/>
            <person name="Lee J."/>
            <person name="Mihaltcheva S."/>
            <person name="LaButti K."/>
            <person name="Lipzen A."/>
            <person name="Waldron R."/>
            <person name="Moloney N.M."/>
            <person name="Sperisen C."/>
            <person name="Kredics L."/>
            <person name="Vagvoelgyi C."/>
            <person name="Patrignani A."/>
            <person name="Fitzpatrick D."/>
            <person name="Nagy I."/>
            <person name="Doyle S."/>
            <person name="Anderson J.B."/>
            <person name="Grigoriev I.V."/>
            <person name="Gueldener U."/>
            <person name="Muensterkoetter M."/>
            <person name="Nagy L.G."/>
        </authorList>
    </citation>
    <scope>NUCLEOTIDE SEQUENCE [LARGE SCALE GENOMIC DNA]</scope>
    <source>
        <strain evidence="4">C18/9</strain>
    </source>
</reference>
<keyword evidence="1" id="KW-1133">Transmembrane helix</keyword>
<accession>A0A284QTR2</accession>
<evidence type="ECO:0000313" key="4">
    <source>
        <dbReference type="Proteomes" id="UP000219338"/>
    </source>
</evidence>
<evidence type="ECO:0000256" key="1">
    <source>
        <dbReference type="SAM" id="Phobius"/>
    </source>
</evidence>